<dbReference type="EMBL" id="JACGWM010000009">
    <property type="protein sequence ID" value="KAL0352188.1"/>
    <property type="molecule type" value="Genomic_DNA"/>
</dbReference>
<dbReference type="InterPro" id="IPR036291">
    <property type="entry name" value="NAD(P)-bd_dom_sf"/>
</dbReference>
<dbReference type="SUPFAM" id="SSF51735">
    <property type="entry name" value="NAD(P)-binding Rossmann-fold domains"/>
    <property type="match status" value="1"/>
</dbReference>
<evidence type="ECO:0000256" key="9">
    <source>
        <dbReference type="ARBA" id="ARBA00023002"/>
    </source>
</evidence>
<dbReference type="Gene3D" id="3.40.50.720">
    <property type="entry name" value="NAD(P)-binding Rossmann-like Domain"/>
    <property type="match status" value="1"/>
</dbReference>
<sequence length="145" mass="15453">MASVRDAGRGRRIEQSRPQGIWEGSVMYSFPPKLLRLLLSITIANLRLGKKAAGKHFGGPNMLVKRSVGLDPNRYLDEDPSFLAFSDMKLEGLGAILNVAKPTKGSIVAAFGLGAVGLAAAEGPRIVGASRIIAIDLNPNRFGKI</sequence>
<keyword evidence="7" id="KW-0479">Metal-binding</keyword>
<evidence type="ECO:0000256" key="8">
    <source>
        <dbReference type="ARBA" id="ARBA00022833"/>
    </source>
</evidence>
<reference evidence="13" key="1">
    <citation type="submission" date="2020-06" db="EMBL/GenBank/DDBJ databases">
        <authorList>
            <person name="Li T."/>
            <person name="Hu X."/>
            <person name="Zhang T."/>
            <person name="Song X."/>
            <person name="Zhang H."/>
            <person name="Dai N."/>
            <person name="Sheng W."/>
            <person name="Hou X."/>
            <person name="Wei L."/>
        </authorList>
    </citation>
    <scope>NUCLEOTIDE SEQUENCE</scope>
    <source>
        <strain evidence="13">KEN8</strain>
        <tissue evidence="13">Leaf</tissue>
    </source>
</reference>
<dbReference type="GO" id="GO:0008270">
    <property type="term" value="F:zinc ion binding"/>
    <property type="evidence" value="ECO:0007669"/>
    <property type="project" value="TreeGrafter"/>
</dbReference>
<comment type="cofactor">
    <cofactor evidence="1">
        <name>Zn(2+)</name>
        <dbReference type="ChEBI" id="CHEBI:29105"/>
    </cofactor>
</comment>
<gene>
    <name evidence="13" type="ORF">Scaly_1607500</name>
</gene>
<dbReference type="AlphaFoldDB" id="A0AAW2PAA0"/>
<keyword evidence="10" id="KW-0520">NAD</keyword>
<comment type="catalytic activity">
    <reaction evidence="12">
        <text>a primary alcohol + NAD(+) = an aldehyde + NADH + H(+)</text>
        <dbReference type="Rhea" id="RHEA:10736"/>
        <dbReference type="ChEBI" id="CHEBI:15378"/>
        <dbReference type="ChEBI" id="CHEBI:15734"/>
        <dbReference type="ChEBI" id="CHEBI:17478"/>
        <dbReference type="ChEBI" id="CHEBI:57540"/>
        <dbReference type="ChEBI" id="CHEBI:57945"/>
        <dbReference type="EC" id="1.1.1.1"/>
    </reaction>
</comment>
<keyword evidence="6" id="KW-0963">Cytoplasm</keyword>
<reference evidence="13" key="2">
    <citation type="journal article" date="2024" name="Plant">
        <title>Genomic evolution and insights into agronomic trait innovations of Sesamum species.</title>
        <authorList>
            <person name="Miao H."/>
            <person name="Wang L."/>
            <person name="Qu L."/>
            <person name="Liu H."/>
            <person name="Sun Y."/>
            <person name="Le M."/>
            <person name="Wang Q."/>
            <person name="Wei S."/>
            <person name="Zheng Y."/>
            <person name="Lin W."/>
            <person name="Duan Y."/>
            <person name="Cao H."/>
            <person name="Xiong S."/>
            <person name="Wang X."/>
            <person name="Wei L."/>
            <person name="Li C."/>
            <person name="Ma Q."/>
            <person name="Ju M."/>
            <person name="Zhao R."/>
            <person name="Li G."/>
            <person name="Mu C."/>
            <person name="Tian Q."/>
            <person name="Mei H."/>
            <person name="Zhang T."/>
            <person name="Gao T."/>
            <person name="Zhang H."/>
        </authorList>
    </citation>
    <scope>NUCLEOTIDE SEQUENCE</scope>
    <source>
        <strain evidence="13">KEN8</strain>
    </source>
</reference>
<accession>A0AAW2PAA0</accession>
<evidence type="ECO:0000256" key="1">
    <source>
        <dbReference type="ARBA" id="ARBA00001947"/>
    </source>
</evidence>
<evidence type="ECO:0000256" key="5">
    <source>
        <dbReference type="ARBA" id="ARBA00013190"/>
    </source>
</evidence>
<comment type="catalytic activity">
    <reaction evidence="11">
        <text>a secondary alcohol + NAD(+) = a ketone + NADH + H(+)</text>
        <dbReference type="Rhea" id="RHEA:10740"/>
        <dbReference type="ChEBI" id="CHEBI:15378"/>
        <dbReference type="ChEBI" id="CHEBI:17087"/>
        <dbReference type="ChEBI" id="CHEBI:35681"/>
        <dbReference type="ChEBI" id="CHEBI:57540"/>
        <dbReference type="ChEBI" id="CHEBI:57945"/>
        <dbReference type="EC" id="1.1.1.1"/>
    </reaction>
</comment>
<dbReference type="GO" id="GO:0046294">
    <property type="term" value="P:formaldehyde catabolic process"/>
    <property type="evidence" value="ECO:0007669"/>
    <property type="project" value="TreeGrafter"/>
</dbReference>
<evidence type="ECO:0000256" key="2">
    <source>
        <dbReference type="ARBA" id="ARBA00004496"/>
    </source>
</evidence>
<comment type="similarity">
    <text evidence="3">Belongs to the zinc-containing alcohol dehydrogenase family.</text>
</comment>
<evidence type="ECO:0000256" key="12">
    <source>
        <dbReference type="ARBA" id="ARBA00049243"/>
    </source>
</evidence>
<evidence type="ECO:0000256" key="4">
    <source>
        <dbReference type="ARBA" id="ARBA00011738"/>
    </source>
</evidence>
<evidence type="ECO:0000256" key="6">
    <source>
        <dbReference type="ARBA" id="ARBA00022490"/>
    </source>
</evidence>
<protein>
    <recommendedName>
        <fullName evidence="5">alcohol dehydrogenase</fullName>
        <ecNumber evidence="5">1.1.1.1</ecNumber>
    </recommendedName>
</protein>
<comment type="subcellular location">
    <subcellularLocation>
        <location evidence="2">Cytoplasm</location>
    </subcellularLocation>
</comment>
<dbReference type="GO" id="GO:0004022">
    <property type="term" value="F:alcohol dehydrogenase (NAD+) activity"/>
    <property type="evidence" value="ECO:0007669"/>
    <property type="project" value="UniProtKB-EC"/>
</dbReference>
<keyword evidence="9" id="KW-0560">Oxidoreductase</keyword>
<dbReference type="GO" id="GO:0005829">
    <property type="term" value="C:cytosol"/>
    <property type="evidence" value="ECO:0007669"/>
    <property type="project" value="TreeGrafter"/>
</dbReference>
<keyword evidence="8" id="KW-0862">Zinc</keyword>
<evidence type="ECO:0000256" key="10">
    <source>
        <dbReference type="ARBA" id="ARBA00023027"/>
    </source>
</evidence>
<proteinExistence type="inferred from homology"/>
<evidence type="ECO:0000256" key="7">
    <source>
        <dbReference type="ARBA" id="ARBA00022723"/>
    </source>
</evidence>
<evidence type="ECO:0000256" key="3">
    <source>
        <dbReference type="ARBA" id="ARBA00008072"/>
    </source>
</evidence>
<dbReference type="EC" id="1.1.1.1" evidence="5"/>
<dbReference type="GO" id="GO:0051903">
    <property type="term" value="F:S-(hydroxymethyl)glutathione dehydrogenase [NAD(P)+] activity"/>
    <property type="evidence" value="ECO:0007669"/>
    <property type="project" value="TreeGrafter"/>
</dbReference>
<dbReference type="PANTHER" id="PTHR43880">
    <property type="entry name" value="ALCOHOL DEHYDROGENASE"/>
    <property type="match status" value="1"/>
</dbReference>
<comment type="caution">
    <text evidence="13">The sequence shown here is derived from an EMBL/GenBank/DDBJ whole genome shotgun (WGS) entry which is preliminary data.</text>
</comment>
<dbReference type="PANTHER" id="PTHR43880:SF9">
    <property type="entry name" value="ALCOHOL DEHYDROGENASE 1"/>
    <property type="match status" value="1"/>
</dbReference>
<organism evidence="13">
    <name type="scientific">Sesamum calycinum</name>
    <dbReference type="NCBI Taxonomy" id="2727403"/>
    <lineage>
        <taxon>Eukaryota</taxon>
        <taxon>Viridiplantae</taxon>
        <taxon>Streptophyta</taxon>
        <taxon>Embryophyta</taxon>
        <taxon>Tracheophyta</taxon>
        <taxon>Spermatophyta</taxon>
        <taxon>Magnoliopsida</taxon>
        <taxon>eudicotyledons</taxon>
        <taxon>Gunneridae</taxon>
        <taxon>Pentapetalae</taxon>
        <taxon>asterids</taxon>
        <taxon>lamiids</taxon>
        <taxon>Lamiales</taxon>
        <taxon>Pedaliaceae</taxon>
        <taxon>Sesamum</taxon>
    </lineage>
</organism>
<comment type="subunit">
    <text evidence="4">Homodimer.</text>
</comment>
<evidence type="ECO:0000256" key="11">
    <source>
        <dbReference type="ARBA" id="ARBA00049164"/>
    </source>
</evidence>
<evidence type="ECO:0000313" key="13">
    <source>
        <dbReference type="EMBL" id="KAL0352188.1"/>
    </source>
</evidence>
<name>A0AAW2PAA0_9LAMI</name>